<gene>
    <name evidence="3" type="ORF">HELGO_WM9575</name>
</gene>
<dbReference type="CDD" id="cd02947">
    <property type="entry name" value="TRX_family"/>
    <property type="match status" value="1"/>
</dbReference>
<dbReference type="Pfam" id="PF00085">
    <property type="entry name" value="Thioredoxin"/>
    <property type="match status" value="1"/>
</dbReference>
<dbReference type="EMBL" id="CACVAY010000151">
    <property type="protein sequence ID" value="CAA6828697.1"/>
    <property type="molecule type" value="Genomic_DNA"/>
</dbReference>
<dbReference type="InterPro" id="IPR013766">
    <property type="entry name" value="Thioredoxin_domain"/>
</dbReference>
<dbReference type="InterPro" id="IPR036249">
    <property type="entry name" value="Thioredoxin-like_sf"/>
</dbReference>
<evidence type="ECO:0000256" key="1">
    <source>
        <dbReference type="SAM" id="Phobius"/>
    </source>
</evidence>
<proteinExistence type="predicted"/>
<evidence type="ECO:0000259" key="2">
    <source>
        <dbReference type="Pfam" id="PF00085"/>
    </source>
</evidence>
<organism evidence="3">
    <name type="scientific">uncultured Thiotrichaceae bacterium</name>
    <dbReference type="NCBI Taxonomy" id="298394"/>
    <lineage>
        <taxon>Bacteria</taxon>
        <taxon>Pseudomonadati</taxon>
        <taxon>Pseudomonadota</taxon>
        <taxon>Gammaproteobacteria</taxon>
        <taxon>Thiotrichales</taxon>
        <taxon>Thiotrichaceae</taxon>
        <taxon>environmental samples</taxon>
    </lineage>
</organism>
<protein>
    <recommendedName>
        <fullName evidence="2">Thioredoxin domain-containing protein</fullName>
    </recommendedName>
</protein>
<accession>A0A6S6UHF9</accession>
<keyword evidence="1" id="KW-1133">Transmembrane helix</keyword>
<reference evidence="3" key="1">
    <citation type="submission" date="2020-01" db="EMBL/GenBank/DDBJ databases">
        <authorList>
            <person name="Meier V. D."/>
            <person name="Meier V D."/>
        </authorList>
    </citation>
    <scope>NUCLEOTIDE SEQUENCE</scope>
    <source>
        <strain evidence="3">HLG_WM_MAG_07</strain>
    </source>
</reference>
<dbReference type="Gene3D" id="3.40.30.10">
    <property type="entry name" value="Glutaredoxin"/>
    <property type="match status" value="1"/>
</dbReference>
<feature type="transmembrane region" description="Helical" evidence="1">
    <location>
        <begin position="6"/>
        <end position="25"/>
    </location>
</feature>
<name>A0A6S6UHF9_9GAMM</name>
<dbReference type="SUPFAM" id="SSF52833">
    <property type="entry name" value="Thioredoxin-like"/>
    <property type="match status" value="1"/>
</dbReference>
<sequence length="158" mass="18030">MTPLLILFATLMMAMLLLFQLYPLLVSRRSCGKKAPELEGLVSDNLLKNKRYSLYFWAPQCGTCPNMTHIVDKLSQERNDLAKIDAVKHAELAHQMGVMGTTPALVFIENGHIENIALGAKTEKRILSLLEKQNISYEKKFTTNQKNKRYVLHQNTRL</sequence>
<keyword evidence="1" id="KW-0472">Membrane</keyword>
<dbReference type="AlphaFoldDB" id="A0A6S6UHF9"/>
<keyword evidence="1" id="KW-0812">Transmembrane</keyword>
<evidence type="ECO:0000313" key="3">
    <source>
        <dbReference type="EMBL" id="CAA6828697.1"/>
    </source>
</evidence>
<feature type="domain" description="Thioredoxin" evidence="2">
    <location>
        <begin position="47"/>
        <end position="131"/>
    </location>
</feature>